<protein>
    <submittedName>
        <fullName evidence="1">Uncharacterized protein</fullName>
    </submittedName>
</protein>
<dbReference type="EMBL" id="BMAW01057395">
    <property type="protein sequence ID" value="GFT10596.1"/>
    <property type="molecule type" value="Genomic_DNA"/>
</dbReference>
<keyword evidence="2" id="KW-1185">Reference proteome</keyword>
<sequence>MTKRIFSLLSEKEFLHILLEVICEKIDWDLIDWDYAKLLNELWNTSPDGFKEYVESLFSSDVLKETLYRCRSERHVRSDAL</sequence>
<accession>A0A8X6NFD5</accession>
<organism evidence="1 2">
    <name type="scientific">Nephila pilipes</name>
    <name type="common">Giant wood spider</name>
    <name type="synonym">Nephila maculata</name>
    <dbReference type="NCBI Taxonomy" id="299642"/>
    <lineage>
        <taxon>Eukaryota</taxon>
        <taxon>Metazoa</taxon>
        <taxon>Ecdysozoa</taxon>
        <taxon>Arthropoda</taxon>
        <taxon>Chelicerata</taxon>
        <taxon>Arachnida</taxon>
        <taxon>Araneae</taxon>
        <taxon>Araneomorphae</taxon>
        <taxon>Entelegynae</taxon>
        <taxon>Araneoidea</taxon>
        <taxon>Nephilidae</taxon>
        <taxon>Nephila</taxon>
    </lineage>
</organism>
<comment type="caution">
    <text evidence="1">The sequence shown here is derived from an EMBL/GenBank/DDBJ whole genome shotgun (WGS) entry which is preliminary data.</text>
</comment>
<evidence type="ECO:0000313" key="1">
    <source>
        <dbReference type="EMBL" id="GFT10596.1"/>
    </source>
</evidence>
<dbReference type="AlphaFoldDB" id="A0A8X6NFD5"/>
<proteinExistence type="predicted"/>
<gene>
    <name evidence="1" type="ORF">NPIL_4601</name>
</gene>
<reference evidence="1" key="1">
    <citation type="submission" date="2020-08" db="EMBL/GenBank/DDBJ databases">
        <title>Multicomponent nature underlies the extraordinary mechanical properties of spider dragline silk.</title>
        <authorList>
            <person name="Kono N."/>
            <person name="Nakamura H."/>
            <person name="Mori M."/>
            <person name="Yoshida Y."/>
            <person name="Ohtoshi R."/>
            <person name="Malay A.D."/>
            <person name="Moran D.A.P."/>
            <person name="Tomita M."/>
            <person name="Numata K."/>
            <person name="Arakawa K."/>
        </authorList>
    </citation>
    <scope>NUCLEOTIDE SEQUENCE</scope>
</reference>
<evidence type="ECO:0000313" key="2">
    <source>
        <dbReference type="Proteomes" id="UP000887013"/>
    </source>
</evidence>
<dbReference type="Proteomes" id="UP000887013">
    <property type="component" value="Unassembled WGS sequence"/>
</dbReference>
<name>A0A8X6NFD5_NEPPI</name>